<feature type="region of interest" description="Disordered" evidence="1">
    <location>
        <begin position="118"/>
        <end position="138"/>
    </location>
</feature>
<protein>
    <submittedName>
        <fullName evidence="2">Uncharacterized protein</fullName>
    </submittedName>
</protein>
<organism evidence="2 3">
    <name type="scientific">Halobellus clavatus</name>
    <dbReference type="NCBI Taxonomy" id="660517"/>
    <lineage>
        <taxon>Archaea</taxon>
        <taxon>Methanobacteriati</taxon>
        <taxon>Methanobacteriota</taxon>
        <taxon>Stenosarchaea group</taxon>
        <taxon>Halobacteria</taxon>
        <taxon>Halobacteriales</taxon>
        <taxon>Haloferacaceae</taxon>
        <taxon>Halobellus</taxon>
    </lineage>
</organism>
<dbReference type="AlphaFoldDB" id="A0A1H3GWM4"/>
<feature type="compositionally biased region" description="Basic and acidic residues" evidence="1">
    <location>
        <begin position="123"/>
        <end position="132"/>
    </location>
</feature>
<keyword evidence="3" id="KW-1185">Reference proteome</keyword>
<dbReference type="Proteomes" id="UP000199170">
    <property type="component" value="Unassembled WGS sequence"/>
</dbReference>
<dbReference type="OrthoDB" id="200049at2157"/>
<evidence type="ECO:0000256" key="1">
    <source>
        <dbReference type="SAM" id="MobiDB-lite"/>
    </source>
</evidence>
<accession>A0A1H3GWM4</accession>
<evidence type="ECO:0000313" key="3">
    <source>
        <dbReference type="Proteomes" id="UP000199170"/>
    </source>
</evidence>
<name>A0A1H3GWM4_9EURY</name>
<proteinExistence type="predicted"/>
<evidence type="ECO:0000313" key="2">
    <source>
        <dbReference type="EMBL" id="SDY07641.1"/>
    </source>
</evidence>
<sequence>MERVGEYERVMRWRAAHTEGGAYAASRALGLPRGRIRPWFDGAKPHAQRAIETAARHGWLDAEPGSRAFEGLVVLHAWLLASGSIASETFVPSCVIGTDDPEGLLRAAFDAAGVPSRIVSGESDGRTAERRPSGSGGSHLGRFLAGVLGAPVGSKVGVSPAAVQWLESAPRSTRIRWSQTYTVRRGRSLEAGPDGFAVRLGGRCDAAYREAVLAVFGSVVDDAELTATADAVLLGPKAARCLRRVPTLPPQSADWDESPPSGNDQPSEPFAG</sequence>
<reference evidence="3" key="1">
    <citation type="submission" date="2016-10" db="EMBL/GenBank/DDBJ databases">
        <authorList>
            <person name="Varghese N."/>
            <person name="Submissions S."/>
        </authorList>
    </citation>
    <scope>NUCLEOTIDE SEQUENCE [LARGE SCALE GENOMIC DNA]</scope>
    <source>
        <strain evidence="3">CGMCC 1.10118</strain>
    </source>
</reference>
<gene>
    <name evidence="2" type="ORF">SAMN04487946_10622</name>
</gene>
<feature type="region of interest" description="Disordered" evidence="1">
    <location>
        <begin position="248"/>
        <end position="272"/>
    </location>
</feature>
<dbReference type="EMBL" id="FNPB01000006">
    <property type="protein sequence ID" value="SDY07641.1"/>
    <property type="molecule type" value="Genomic_DNA"/>
</dbReference>
<dbReference type="RefSeq" id="WP_089767135.1">
    <property type="nucleotide sequence ID" value="NZ_FNPB01000006.1"/>
</dbReference>